<proteinExistence type="predicted"/>
<name>A0ABR2LE86_9ASPA</name>
<organism evidence="2 3">
    <name type="scientific">Platanthera guangdongensis</name>
    <dbReference type="NCBI Taxonomy" id="2320717"/>
    <lineage>
        <taxon>Eukaryota</taxon>
        <taxon>Viridiplantae</taxon>
        <taxon>Streptophyta</taxon>
        <taxon>Embryophyta</taxon>
        <taxon>Tracheophyta</taxon>
        <taxon>Spermatophyta</taxon>
        <taxon>Magnoliopsida</taxon>
        <taxon>Liliopsida</taxon>
        <taxon>Asparagales</taxon>
        <taxon>Orchidaceae</taxon>
        <taxon>Orchidoideae</taxon>
        <taxon>Orchideae</taxon>
        <taxon>Orchidinae</taxon>
        <taxon>Platanthera</taxon>
    </lineage>
</organism>
<dbReference type="InterPro" id="IPR009737">
    <property type="entry name" value="Aim32/Apd1-like"/>
</dbReference>
<dbReference type="EMBL" id="JBBWWR010000020">
    <property type="protein sequence ID" value="KAK8939311.1"/>
    <property type="molecule type" value="Genomic_DNA"/>
</dbReference>
<evidence type="ECO:0000313" key="2">
    <source>
        <dbReference type="EMBL" id="KAK8939311.1"/>
    </source>
</evidence>
<dbReference type="PANTHER" id="PTHR31902">
    <property type="entry name" value="ACTIN PATCHES DISTAL PROTEIN 1"/>
    <property type="match status" value="1"/>
</dbReference>
<protein>
    <submittedName>
        <fullName evidence="2">Uncharacterized protein</fullName>
    </submittedName>
</protein>
<sequence length="112" mass="11879">METAPALSSPIDAADSSATAAAADPEKGILLNSSVPVASGELDPAKESGFERADFGQEVLVGTVQSYDRHVFLRYKSPEFWLTNVEAAESDGLPRLLAAAVKARKNDMKNLS</sequence>
<dbReference type="PANTHER" id="PTHR31902:SF14">
    <property type="entry name" value="ACTIN PATCHES DISTAL PROTEIN 1"/>
    <property type="match status" value="1"/>
</dbReference>
<evidence type="ECO:0000256" key="1">
    <source>
        <dbReference type="SAM" id="MobiDB-lite"/>
    </source>
</evidence>
<dbReference type="Proteomes" id="UP001412067">
    <property type="component" value="Unassembled WGS sequence"/>
</dbReference>
<reference evidence="2 3" key="1">
    <citation type="journal article" date="2022" name="Nat. Plants">
        <title>Genomes of leafy and leafless Platanthera orchids illuminate the evolution of mycoheterotrophy.</title>
        <authorList>
            <person name="Li M.H."/>
            <person name="Liu K.W."/>
            <person name="Li Z."/>
            <person name="Lu H.C."/>
            <person name="Ye Q.L."/>
            <person name="Zhang D."/>
            <person name="Wang J.Y."/>
            <person name="Li Y.F."/>
            <person name="Zhong Z.M."/>
            <person name="Liu X."/>
            <person name="Yu X."/>
            <person name="Liu D.K."/>
            <person name="Tu X.D."/>
            <person name="Liu B."/>
            <person name="Hao Y."/>
            <person name="Liao X.Y."/>
            <person name="Jiang Y.T."/>
            <person name="Sun W.H."/>
            <person name="Chen J."/>
            <person name="Chen Y.Q."/>
            <person name="Ai Y."/>
            <person name="Zhai J.W."/>
            <person name="Wu S.S."/>
            <person name="Zhou Z."/>
            <person name="Hsiao Y.Y."/>
            <person name="Wu W.L."/>
            <person name="Chen Y.Y."/>
            <person name="Lin Y.F."/>
            <person name="Hsu J.L."/>
            <person name="Li C.Y."/>
            <person name="Wang Z.W."/>
            <person name="Zhao X."/>
            <person name="Zhong W.Y."/>
            <person name="Ma X.K."/>
            <person name="Ma L."/>
            <person name="Huang J."/>
            <person name="Chen G.Z."/>
            <person name="Huang M.Z."/>
            <person name="Huang L."/>
            <person name="Peng D.H."/>
            <person name="Luo Y.B."/>
            <person name="Zou S.Q."/>
            <person name="Chen S.P."/>
            <person name="Lan S."/>
            <person name="Tsai W.C."/>
            <person name="Van de Peer Y."/>
            <person name="Liu Z.J."/>
        </authorList>
    </citation>
    <scope>NUCLEOTIDE SEQUENCE [LARGE SCALE GENOMIC DNA]</scope>
    <source>
        <strain evidence="2">Lor288</strain>
    </source>
</reference>
<evidence type="ECO:0000313" key="3">
    <source>
        <dbReference type="Proteomes" id="UP001412067"/>
    </source>
</evidence>
<accession>A0ABR2LE86</accession>
<gene>
    <name evidence="2" type="ORF">KSP40_PGU004604</name>
</gene>
<feature type="region of interest" description="Disordered" evidence="1">
    <location>
        <begin position="1"/>
        <end position="22"/>
    </location>
</feature>
<keyword evidence="3" id="KW-1185">Reference proteome</keyword>
<comment type="caution">
    <text evidence="2">The sequence shown here is derived from an EMBL/GenBank/DDBJ whole genome shotgun (WGS) entry which is preliminary data.</text>
</comment>